<keyword evidence="1" id="KW-0812">Transmembrane</keyword>
<gene>
    <name evidence="2" type="ORF">SELSPUOL_01329</name>
</gene>
<accession>C9LV39</accession>
<name>C9LV39_SELS3</name>
<organism evidence="2 3">
    <name type="scientific">Selenomonas sputigena (strain ATCC 35185 / DSM 20758 / CCUG 44933 / VPI D19B-28)</name>
    <dbReference type="NCBI Taxonomy" id="546271"/>
    <lineage>
        <taxon>Bacteria</taxon>
        <taxon>Bacillati</taxon>
        <taxon>Bacillota</taxon>
        <taxon>Negativicutes</taxon>
        <taxon>Selenomonadales</taxon>
        <taxon>Selenomonadaceae</taxon>
        <taxon>Selenomonas</taxon>
    </lineage>
</organism>
<dbReference type="Proteomes" id="UP000003505">
    <property type="component" value="Unassembled WGS sequence"/>
</dbReference>
<keyword evidence="1" id="KW-0472">Membrane</keyword>
<dbReference type="AlphaFoldDB" id="C9LV39"/>
<reference evidence="2 3" key="1">
    <citation type="submission" date="2009-09" db="EMBL/GenBank/DDBJ databases">
        <authorList>
            <person name="Weinstock G."/>
            <person name="Sodergren E."/>
            <person name="Clifton S."/>
            <person name="Fulton L."/>
            <person name="Fulton B."/>
            <person name="Courtney L."/>
            <person name="Fronick C."/>
            <person name="Harrison M."/>
            <person name="Strong C."/>
            <person name="Farmer C."/>
            <person name="Delahaunty K."/>
            <person name="Markovic C."/>
            <person name="Hall O."/>
            <person name="Minx P."/>
            <person name="Tomlinson C."/>
            <person name="Mitreva M."/>
            <person name="Nelson J."/>
            <person name="Hou S."/>
            <person name="Wollam A."/>
            <person name="Pepin K.H."/>
            <person name="Johnson M."/>
            <person name="Bhonagiri V."/>
            <person name="Nash W.E."/>
            <person name="Warren W."/>
            <person name="Chinwalla A."/>
            <person name="Mardis E.R."/>
            <person name="Wilson R.K."/>
        </authorList>
    </citation>
    <scope>NUCLEOTIDE SEQUENCE [LARGE SCALE GENOMIC DNA]</scope>
    <source>
        <strain evidence="3">ATCC 35185 / DSM 20758 / VPI D19B-28</strain>
    </source>
</reference>
<comment type="caution">
    <text evidence="2">The sequence shown here is derived from an EMBL/GenBank/DDBJ whole genome shotgun (WGS) entry which is preliminary data.</text>
</comment>
<sequence>MEKHHEILCPICAQFLFSLSPVEMWIFQYVLSTSFPQGSFIGIKSPKSLFHISTAPTTITAMLFYILVL</sequence>
<dbReference type="EMBL" id="ACKP02000023">
    <property type="protein sequence ID" value="EEX77273.1"/>
    <property type="molecule type" value="Genomic_DNA"/>
</dbReference>
<proteinExistence type="predicted"/>
<keyword evidence="1" id="KW-1133">Transmembrane helix</keyword>
<feature type="transmembrane region" description="Helical" evidence="1">
    <location>
        <begin position="48"/>
        <end position="68"/>
    </location>
</feature>
<evidence type="ECO:0000313" key="3">
    <source>
        <dbReference type="Proteomes" id="UP000003505"/>
    </source>
</evidence>
<evidence type="ECO:0000256" key="1">
    <source>
        <dbReference type="SAM" id="Phobius"/>
    </source>
</evidence>
<protein>
    <submittedName>
        <fullName evidence="2">Uncharacterized protein</fullName>
    </submittedName>
</protein>
<evidence type="ECO:0000313" key="2">
    <source>
        <dbReference type="EMBL" id="EEX77273.1"/>
    </source>
</evidence>